<dbReference type="Proteomes" id="UP001530400">
    <property type="component" value="Unassembled WGS sequence"/>
</dbReference>
<dbReference type="InterPro" id="IPR013083">
    <property type="entry name" value="Znf_RING/FYVE/PHD"/>
</dbReference>
<dbReference type="GO" id="GO:0008270">
    <property type="term" value="F:zinc ion binding"/>
    <property type="evidence" value="ECO:0007669"/>
    <property type="project" value="UniProtKB-KW"/>
</dbReference>
<evidence type="ECO:0000313" key="4">
    <source>
        <dbReference type="Proteomes" id="UP001530400"/>
    </source>
</evidence>
<keyword evidence="1" id="KW-0863">Zinc-finger</keyword>
<dbReference type="SMART" id="SM00184">
    <property type="entry name" value="RING"/>
    <property type="match status" value="1"/>
</dbReference>
<feature type="domain" description="RING-type" evidence="2">
    <location>
        <begin position="8"/>
        <end position="68"/>
    </location>
</feature>
<keyword evidence="4" id="KW-1185">Reference proteome</keyword>
<name>A0ABD3QMD8_9STRA</name>
<dbReference type="InterPro" id="IPR001841">
    <property type="entry name" value="Znf_RING"/>
</dbReference>
<dbReference type="SUPFAM" id="SSF57850">
    <property type="entry name" value="RING/U-box"/>
    <property type="match status" value="1"/>
</dbReference>
<gene>
    <name evidence="3" type="ORF">ACHAWO_002735</name>
</gene>
<accession>A0ABD3QMD8</accession>
<comment type="caution">
    <text evidence="3">The sequence shown here is derived from an EMBL/GenBank/DDBJ whole genome shotgun (WGS) entry which is preliminary data.</text>
</comment>
<proteinExistence type="predicted"/>
<protein>
    <recommendedName>
        <fullName evidence="2">RING-type domain-containing protein</fullName>
    </recommendedName>
</protein>
<dbReference type="PROSITE" id="PS50089">
    <property type="entry name" value="ZF_RING_2"/>
    <property type="match status" value="1"/>
</dbReference>
<dbReference type="EMBL" id="JALLPJ020000144">
    <property type="protein sequence ID" value="KAL3801164.1"/>
    <property type="molecule type" value="Genomic_DNA"/>
</dbReference>
<organism evidence="3 4">
    <name type="scientific">Cyclotella atomus</name>
    <dbReference type="NCBI Taxonomy" id="382360"/>
    <lineage>
        <taxon>Eukaryota</taxon>
        <taxon>Sar</taxon>
        <taxon>Stramenopiles</taxon>
        <taxon>Ochrophyta</taxon>
        <taxon>Bacillariophyta</taxon>
        <taxon>Coscinodiscophyceae</taxon>
        <taxon>Thalassiosirophycidae</taxon>
        <taxon>Stephanodiscales</taxon>
        <taxon>Stephanodiscaceae</taxon>
        <taxon>Cyclotella</taxon>
    </lineage>
</organism>
<reference evidence="3 4" key="1">
    <citation type="submission" date="2024-10" db="EMBL/GenBank/DDBJ databases">
        <title>Updated reference genomes for cyclostephanoid diatoms.</title>
        <authorList>
            <person name="Roberts W.R."/>
            <person name="Alverson A.J."/>
        </authorList>
    </citation>
    <scope>NUCLEOTIDE SEQUENCE [LARGE SCALE GENOMIC DNA]</scope>
    <source>
        <strain evidence="3 4">AJA010-31</strain>
    </source>
</reference>
<keyword evidence="1" id="KW-0479">Metal-binding</keyword>
<evidence type="ECO:0000313" key="3">
    <source>
        <dbReference type="EMBL" id="KAL3801164.1"/>
    </source>
</evidence>
<dbReference type="AlphaFoldDB" id="A0ABD3QMD8"/>
<sequence>MTDEDTDCPICLNPMTAPDISHPIPCPCSFNFCVTCLSSLLASSKDDWQMASDGNRHVKVRLNCPNCRKDISSFVEPVIEERRVAKASLLQDIPDCELSSTELRQKYWTKADGLVLESDKEEKGKIEKKRVLEIDTTLFGGLEFAMTEQEQKYVTELMTSGYADKLAQAAQILEGTAELLRKGVAPSLASNNETKGPASSPINREAAATARTTAMLAGGYSNTAGIGHSRSRDGTEPPISNFQRQMEQKARDKIRRPLPSRMPLSVTLSTGEFEKLALATRQQAGLIPEEKKPWWKGVLGDAKDRLNGTISFIDDEWDGSIADAFARARIGPSKENKKEMEVQKRVTKANPAEKMSINRILKVGEEEHENKQDDNMPVIRTQRVLVANIRGQAGKSGIQRGDVVTHVNGEVFTGNAADLNAMLVNMYEEQGRDGVVMIVVNADECTAEALRLRSRIR</sequence>
<evidence type="ECO:0000256" key="1">
    <source>
        <dbReference type="PROSITE-ProRule" id="PRU00175"/>
    </source>
</evidence>
<dbReference type="Gene3D" id="3.30.40.10">
    <property type="entry name" value="Zinc/RING finger domain, C3HC4 (zinc finger)"/>
    <property type="match status" value="1"/>
</dbReference>
<evidence type="ECO:0000259" key="2">
    <source>
        <dbReference type="PROSITE" id="PS50089"/>
    </source>
</evidence>
<keyword evidence="1" id="KW-0862">Zinc</keyword>